<dbReference type="InterPro" id="IPR036388">
    <property type="entry name" value="WH-like_DNA-bd_sf"/>
</dbReference>
<dbReference type="InterPro" id="IPR036390">
    <property type="entry name" value="WH_DNA-bd_sf"/>
</dbReference>
<proteinExistence type="predicted"/>
<dbReference type="RefSeq" id="WP_394844230.1">
    <property type="nucleotide sequence ID" value="NZ_CP089982.1"/>
</dbReference>
<evidence type="ECO:0000256" key="3">
    <source>
        <dbReference type="ARBA" id="ARBA00023163"/>
    </source>
</evidence>
<dbReference type="Gene3D" id="1.10.10.10">
    <property type="entry name" value="Winged helix-like DNA-binding domain superfamily/Winged helix DNA-binding domain"/>
    <property type="match status" value="1"/>
</dbReference>
<name>A0ABZ2K4J7_9BACT</name>
<keyword evidence="1" id="KW-0805">Transcription regulation</keyword>
<reference evidence="4 5" key="1">
    <citation type="submission" date="2021-12" db="EMBL/GenBank/DDBJ databases">
        <title>Discovery of the Pendulisporaceae a myxobacterial family with distinct sporulation behavior and unique specialized metabolism.</title>
        <authorList>
            <person name="Garcia R."/>
            <person name="Popoff A."/>
            <person name="Bader C.D."/>
            <person name="Loehr J."/>
            <person name="Walesch S."/>
            <person name="Walt C."/>
            <person name="Boldt J."/>
            <person name="Bunk B."/>
            <person name="Haeckl F.J.F.P.J."/>
            <person name="Gunesch A.P."/>
            <person name="Birkelbach J."/>
            <person name="Nuebel U."/>
            <person name="Pietschmann T."/>
            <person name="Bach T."/>
            <person name="Mueller R."/>
        </authorList>
    </citation>
    <scope>NUCLEOTIDE SEQUENCE [LARGE SCALE GENOMIC DNA]</scope>
    <source>
        <strain evidence="4 5">MSr12523</strain>
    </source>
</reference>
<keyword evidence="3" id="KW-0804">Transcription</keyword>
<dbReference type="Gene3D" id="1.10.287.160">
    <property type="entry name" value="HR1 repeat"/>
    <property type="match status" value="1"/>
</dbReference>
<dbReference type="SUPFAM" id="SSF46785">
    <property type="entry name" value="Winged helix' DNA-binding domain"/>
    <property type="match status" value="1"/>
</dbReference>
<keyword evidence="2" id="KW-0238">DNA-binding</keyword>
<evidence type="ECO:0008006" key="6">
    <source>
        <dbReference type="Google" id="ProtNLM"/>
    </source>
</evidence>
<keyword evidence="5" id="KW-1185">Reference proteome</keyword>
<gene>
    <name evidence="4" type="ORF">LZC95_45155</name>
</gene>
<evidence type="ECO:0000313" key="5">
    <source>
        <dbReference type="Proteomes" id="UP001379533"/>
    </source>
</evidence>
<protein>
    <recommendedName>
        <fullName evidence="6">MarR family transcriptional regulator</fullName>
    </recommendedName>
</protein>
<sequence>MRKKGERAAKGPTEEEKAIALRQFIEEMGLLFEYSGLPRMTGRIFAHLLISDPPQQGAEDIARAIQASRASVSTMTRLLIQTGLIERHVQPGKRQDLFQMKPDAFRTTVLGKVRLLTMFRQVGERGLLALHGAPPERLERLREMADLYAFLERELPVLLERFLQERRGKRGRT</sequence>
<organism evidence="4 5">
    <name type="scientific">Pendulispora brunnea</name>
    <dbReference type="NCBI Taxonomy" id="2905690"/>
    <lineage>
        <taxon>Bacteria</taxon>
        <taxon>Pseudomonadati</taxon>
        <taxon>Myxococcota</taxon>
        <taxon>Myxococcia</taxon>
        <taxon>Myxococcales</taxon>
        <taxon>Sorangiineae</taxon>
        <taxon>Pendulisporaceae</taxon>
        <taxon>Pendulispora</taxon>
    </lineage>
</organism>
<dbReference type="InterPro" id="IPR052362">
    <property type="entry name" value="HTH-GbsR_regulator"/>
</dbReference>
<evidence type="ECO:0000313" key="4">
    <source>
        <dbReference type="EMBL" id="WXA93630.1"/>
    </source>
</evidence>
<dbReference type="EMBL" id="CP089982">
    <property type="protein sequence ID" value="WXA93630.1"/>
    <property type="molecule type" value="Genomic_DNA"/>
</dbReference>
<dbReference type="Proteomes" id="UP001379533">
    <property type="component" value="Chromosome"/>
</dbReference>
<evidence type="ECO:0000256" key="2">
    <source>
        <dbReference type="ARBA" id="ARBA00023125"/>
    </source>
</evidence>
<evidence type="ECO:0000256" key="1">
    <source>
        <dbReference type="ARBA" id="ARBA00023015"/>
    </source>
</evidence>
<dbReference type="PANTHER" id="PTHR38465:SF2">
    <property type="entry name" value="HTH-TYPE TRANSCRIPTIONAL REGULATOR MMPR5"/>
    <property type="match status" value="1"/>
</dbReference>
<accession>A0ABZ2K4J7</accession>
<dbReference type="PANTHER" id="PTHR38465">
    <property type="entry name" value="HTH-TYPE TRANSCRIPTIONAL REGULATOR MJ1563-RELATED"/>
    <property type="match status" value="1"/>
</dbReference>